<dbReference type="Pfam" id="PF00098">
    <property type="entry name" value="zf-CCHC"/>
    <property type="match status" value="1"/>
</dbReference>
<dbReference type="GO" id="GO:0008270">
    <property type="term" value="F:zinc ion binding"/>
    <property type="evidence" value="ECO:0007669"/>
    <property type="project" value="UniProtKB-KW"/>
</dbReference>
<gene>
    <name evidence="3" type="ORF">QTP70_008118</name>
</gene>
<dbReference type="Proteomes" id="UP001274896">
    <property type="component" value="Unassembled WGS sequence"/>
</dbReference>
<reference evidence="3" key="1">
    <citation type="submission" date="2023-06" db="EMBL/GenBank/DDBJ databases">
        <title>Male Hemibagrus guttatus genome.</title>
        <authorList>
            <person name="Bian C."/>
        </authorList>
    </citation>
    <scope>NUCLEOTIDE SEQUENCE</scope>
    <source>
        <strain evidence="3">Male_cb2023</strain>
        <tissue evidence="3">Muscle</tissue>
    </source>
</reference>
<dbReference type="Gene3D" id="2.40.70.10">
    <property type="entry name" value="Acid Proteases"/>
    <property type="match status" value="1"/>
</dbReference>
<dbReference type="InterPro" id="IPR032549">
    <property type="entry name" value="DUF4939"/>
</dbReference>
<dbReference type="CDD" id="cd00303">
    <property type="entry name" value="retropepsin_like"/>
    <property type="match status" value="1"/>
</dbReference>
<dbReference type="InterPro" id="IPR021109">
    <property type="entry name" value="Peptidase_aspartic_dom_sf"/>
</dbReference>
<dbReference type="InterPro" id="IPR001878">
    <property type="entry name" value="Znf_CCHC"/>
</dbReference>
<dbReference type="GO" id="GO:0003676">
    <property type="term" value="F:nucleic acid binding"/>
    <property type="evidence" value="ECO:0007669"/>
    <property type="project" value="InterPro"/>
</dbReference>
<keyword evidence="1" id="KW-0863">Zinc-finger</keyword>
<dbReference type="Gene3D" id="3.10.10.10">
    <property type="entry name" value="HIV Type 1 Reverse Transcriptase, subunit A, domain 1"/>
    <property type="match status" value="1"/>
</dbReference>
<protein>
    <recommendedName>
        <fullName evidence="2">CCHC-type domain-containing protein</fullName>
    </recommendedName>
</protein>
<evidence type="ECO:0000256" key="1">
    <source>
        <dbReference type="PROSITE-ProRule" id="PRU00047"/>
    </source>
</evidence>
<name>A0AAE0VA02_9TELE</name>
<dbReference type="SUPFAM" id="SSF56672">
    <property type="entry name" value="DNA/RNA polymerases"/>
    <property type="match status" value="1"/>
</dbReference>
<keyword evidence="4" id="KW-1185">Reference proteome</keyword>
<proteinExistence type="predicted"/>
<dbReference type="Gene3D" id="4.10.60.10">
    <property type="entry name" value="Zinc finger, CCHC-type"/>
    <property type="match status" value="1"/>
</dbReference>
<dbReference type="InterPro" id="IPR043502">
    <property type="entry name" value="DNA/RNA_pol_sf"/>
</dbReference>
<evidence type="ECO:0000259" key="2">
    <source>
        <dbReference type="PROSITE" id="PS50158"/>
    </source>
</evidence>
<organism evidence="3 4">
    <name type="scientific">Hemibagrus guttatus</name>
    <dbReference type="NCBI Taxonomy" id="175788"/>
    <lineage>
        <taxon>Eukaryota</taxon>
        <taxon>Metazoa</taxon>
        <taxon>Chordata</taxon>
        <taxon>Craniata</taxon>
        <taxon>Vertebrata</taxon>
        <taxon>Euteleostomi</taxon>
        <taxon>Actinopterygii</taxon>
        <taxon>Neopterygii</taxon>
        <taxon>Teleostei</taxon>
        <taxon>Ostariophysi</taxon>
        <taxon>Siluriformes</taxon>
        <taxon>Bagridae</taxon>
        <taxon>Hemibagrus</taxon>
    </lineage>
</organism>
<dbReference type="SUPFAM" id="SSF50630">
    <property type="entry name" value="Acid proteases"/>
    <property type="match status" value="1"/>
</dbReference>
<dbReference type="PANTHER" id="PTHR15503:SF22">
    <property type="entry name" value="TRANSPOSON TY3-I GAG POLYPROTEIN"/>
    <property type="match status" value="1"/>
</dbReference>
<dbReference type="Pfam" id="PF16297">
    <property type="entry name" value="DUF4939"/>
    <property type="match status" value="1"/>
</dbReference>
<evidence type="ECO:0000313" key="3">
    <source>
        <dbReference type="EMBL" id="KAK3545570.1"/>
    </source>
</evidence>
<dbReference type="InterPro" id="IPR036875">
    <property type="entry name" value="Znf_CCHC_sf"/>
</dbReference>
<accession>A0AAE0VA02</accession>
<comment type="caution">
    <text evidence="3">The sequence shown here is derived from an EMBL/GenBank/DDBJ whole genome shotgun (WGS) entry which is preliminary data.</text>
</comment>
<keyword evidence="1" id="KW-0862">Zinc</keyword>
<dbReference type="SUPFAM" id="SSF57756">
    <property type="entry name" value="Retrovirus zinc finger-like domains"/>
    <property type="match status" value="1"/>
</dbReference>
<sequence length="512" mass="56651">MSSPDPLHELVEALCHALASVPASTSPVSSSASTAASPSPPVIASPMATPAPFSGSVEDCNGFLLQCSLVLEMQPHLYPDDRAKVAFIISHLDRKALHWAEPLWTQNNPIMSSLPSFTEHFKEGLDPRVRLHLAAYEDSIGLEKFIQLSIRFTTRMQLCLEEHQDQPAFPATVCQPEPVSHPDPASDAMHLGHSCVSSAERQRERQRWLTQNRCFYCDSSGHFVAECPLRPARPMVSVLLPELNEMKPLTIVVSLATPDLCVSATALLDSGSAGNFISGTLCRQLHLRTTTTPIHAVTGRPLRQVRRLAGPLRLQIWALHTEEISLLVLENSTADVILGRPWLVQHDPILSWKTGEVLRWGEHCFEGCFPERPGPKLSRIHEVQVHATSVESPLENHSIAIPACYSRFSGVFCPKKASKLPPHRPWDCAIDLIPGEPVPRGRIYSLSIPEEKAMEEYITEALAQGYIRPSTSPAASSFFFVAKKDGGLRPSIDYRALNKITVKFSAYNLIWI</sequence>
<feature type="domain" description="CCHC-type" evidence="2">
    <location>
        <begin position="213"/>
        <end position="228"/>
    </location>
</feature>
<keyword evidence="1" id="KW-0479">Metal-binding</keyword>
<dbReference type="PROSITE" id="PS50158">
    <property type="entry name" value="ZF_CCHC"/>
    <property type="match status" value="1"/>
</dbReference>
<dbReference type="PANTHER" id="PTHR15503">
    <property type="entry name" value="LDOC1 RELATED"/>
    <property type="match status" value="1"/>
</dbReference>
<dbReference type="EMBL" id="JAUCMX010000005">
    <property type="protein sequence ID" value="KAK3545570.1"/>
    <property type="molecule type" value="Genomic_DNA"/>
</dbReference>
<dbReference type="InterPro" id="IPR032567">
    <property type="entry name" value="RTL1-rel"/>
</dbReference>
<dbReference type="AlphaFoldDB" id="A0AAE0VA02"/>
<evidence type="ECO:0000313" key="4">
    <source>
        <dbReference type="Proteomes" id="UP001274896"/>
    </source>
</evidence>